<protein>
    <recommendedName>
        <fullName evidence="7">Fe/B12 periplasmic-binding domain-containing protein</fullName>
    </recommendedName>
</protein>
<dbReference type="HAMAP" id="MF_00027">
    <property type="entry name" value="CobB_CbiA"/>
    <property type="match status" value="1"/>
</dbReference>
<evidence type="ECO:0000256" key="1">
    <source>
        <dbReference type="ARBA" id="ARBA00001946"/>
    </source>
</evidence>
<dbReference type="SUPFAM" id="SSF52540">
    <property type="entry name" value="P-loop containing nucleoside triphosphate hydrolases"/>
    <property type="match status" value="1"/>
</dbReference>
<dbReference type="EMBL" id="JBHFFA010000004">
    <property type="protein sequence ID" value="KAL2629141.1"/>
    <property type="molecule type" value="Genomic_DNA"/>
</dbReference>
<dbReference type="Gene3D" id="3.40.50.880">
    <property type="match status" value="1"/>
</dbReference>
<keyword evidence="2" id="KW-0436">Ligase</keyword>
<evidence type="ECO:0000256" key="6">
    <source>
        <dbReference type="ARBA" id="ARBA00022962"/>
    </source>
</evidence>
<evidence type="ECO:0000259" key="7">
    <source>
        <dbReference type="PROSITE" id="PS50983"/>
    </source>
</evidence>
<keyword evidence="5" id="KW-0460">Magnesium</keyword>
<dbReference type="Pfam" id="PF01656">
    <property type="entry name" value="CbiA"/>
    <property type="match status" value="1"/>
</dbReference>
<dbReference type="CDD" id="cd05388">
    <property type="entry name" value="CobB_N"/>
    <property type="match status" value="1"/>
</dbReference>
<dbReference type="NCBIfam" id="NF002204">
    <property type="entry name" value="PRK01077.1"/>
    <property type="match status" value="1"/>
</dbReference>
<dbReference type="GO" id="GO:0016874">
    <property type="term" value="F:ligase activity"/>
    <property type="evidence" value="ECO:0007669"/>
    <property type="project" value="UniProtKB-KW"/>
</dbReference>
<dbReference type="SUPFAM" id="SSF53807">
    <property type="entry name" value="Helical backbone' metal receptor"/>
    <property type="match status" value="1"/>
</dbReference>
<dbReference type="PROSITE" id="PS51274">
    <property type="entry name" value="GATASE_COBBQ"/>
    <property type="match status" value="1"/>
</dbReference>
<keyword evidence="9" id="KW-1185">Reference proteome</keyword>
<dbReference type="Proteomes" id="UP001605036">
    <property type="component" value="Unassembled WGS sequence"/>
</dbReference>
<dbReference type="InterPro" id="IPR027417">
    <property type="entry name" value="P-loop_NTPase"/>
</dbReference>
<dbReference type="InterPro" id="IPR011698">
    <property type="entry name" value="GATase_3"/>
</dbReference>
<evidence type="ECO:0000256" key="2">
    <source>
        <dbReference type="ARBA" id="ARBA00022598"/>
    </source>
</evidence>
<evidence type="ECO:0000256" key="5">
    <source>
        <dbReference type="ARBA" id="ARBA00022842"/>
    </source>
</evidence>
<dbReference type="Pfam" id="PF07685">
    <property type="entry name" value="GATase_3"/>
    <property type="match status" value="1"/>
</dbReference>
<dbReference type="Pfam" id="PF01497">
    <property type="entry name" value="Peripla_BP_2"/>
    <property type="match status" value="1"/>
</dbReference>
<dbReference type="InterPro" id="IPR004484">
    <property type="entry name" value="CbiA/CobB_synth"/>
</dbReference>
<comment type="cofactor">
    <cofactor evidence="1">
        <name>Mg(2+)</name>
        <dbReference type="ChEBI" id="CHEBI:18420"/>
    </cofactor>
</comment>
<keyword evidence="3" id="KW-0547">Nucleotide-binding</keyword>
<organism evidence="8 9">
    <name type="scientific">Riccia fluitans</name>
    <dbReference type="NCBI Taxonomy" id="41844"/>
    <lineage>
        <taxon>Eukaryota</taxon>
        <taxon>Viridiplantae</taxon>
        <taxon>Streptophyta</taxon>
        <taxon>Embryophyta</taxon>
        <taxon>Marchantiophyta</taxon>
        <taxon>Marchantiopsida</taxon>
        <taxon>Marchantiidae</taxon>
        <taxon>Marchantiales</taxon>
        <taxon>Ricciaceae</taxon>
        <taxon>Riccia</taxon>
    </lineage>
</organism>
<gene>
    <name evidence="8" type="ORF">R1flu_013827</name>
</gene>
<dbReference type="Gene3D" id="3.40.50.300">
    <property type="entry name" value="P-loop containing nucleotide triphosphate hydrolases"/>
    <property type="match status" value="2"/>
</dbReference>
<accession>A0ABD1YED4</accession>
<dbReference type="InterPro" id="IPR002586">
    <property type="entry name" value="CobQ/CobB/MinD/ParA_Nub-bd_dom"/>
</dbReference>
<dbReference type="PANTHER" id="PTHR43873:SF1">
    <property type="entry name" value="COBYRINATE A,C-DIAMIDE SYNTHASE"/>
    <property type="match status" value="1"/>
</dbReference>
<reference evidence="8 9" key="1">
    <citation type="submission" date="2024-09" db="EMBL/GenBank/DDBJ databases">
        <title>Chromosome-scale assembly of Riccia fluitans.</title>
        <authorList>
            <person name="Paukszto L."/>
            <person name="Sawicki J."/>
            <person name="Karawczyk K."/>
            <person name="Piernik-Szablinska J."/>
            <person name="Szczecinska M."/>
            <person name="Mazdziarz M."/>
        </authorList>
    </citation>
    <scope>NUCLEOTIDE SEQUENCE [LARGE SCALE GENOMIC DNA]</scope>
    <source>
        <strain evidence="8">Rf_01</strain>
        <tissue evidence="8">Aerial parts of the thallus</tissue>
    </source>
</reference>
<dbReference type="GO" id="GO:0005524">
    <property type="term" value="F:ATP binding"/>
    <property type="evidence" value="ECO:0007669"/>
    <property type="project" value="UniProtKB-KW"/>
</dbReference>
<dbReference type="InterPro" id="IPR029062">
    <property type="entry name" value="Class_I_gatase-like"/>
</dbReference>
<evidence type="ECO:0000256" key="4">
    <source>
        <dbReference type="ARBA" id="ARBA00022840"/>
    </source>
</evidence>
<dbReference type="SUPFAM" id="SSF52317">
    <property type="entry name" value="Class I glutamine amidotransferase-like"/>
    <property type="match status" value="1"/>
</dbReference>
<dbReference type="NCBIfam" id="TIGR00379">
    <property type="entry name" value="cobB"/>
    <property type="match status" value="1"/>
</dbReference>
<dbReference type="PANTHER" id="PTHR43873">
    <property type="entry name" value="COBYRINATE A,C-DIAMIDE SYNTHASE"/>
    <property type="match status" value="1"/>
</dbReference>
<dbReference type="AlphaFoldDB" id="A0ABD1YED4"/>
<name>A0ABD1YED4_9MARC</name>
<dbReference type="Gene3D" id="3.40.50.1980">
    <property type="entry name" value="Nitrogenase molybdenum iron protein domain"/>
    <property type="match status" value="2"/>
</dbReference>
<comment type="caution">
    <text evidence="8">The sequence shown here is derived from an EMBL/GenBank/DDBJ whole genome shotgun (WGS) entry which is preliminary data.</text>
</comment>
<dbReference type="InterPro" id="IPR002491">
    <property type="entry name" value="ABC_transptr_periplasmic_BD"/>
</dbReference>
<feature type="domain" description="Fe/B12 periplasmic-binding" evidence="7">
    <location>
        <begin position="684"/>
        <end position="975"/>
    </location>
</feature>
<keyword evidence="6" id="KW-0315">Glutamine amidotransferase</keyword>
<proteinExistence type="inferred from homology"/>
<evidence type="ECO:0000256" key="3">
    <source>
        <dbReference type="ARBA" id="ARBA00022741"/>
    </source>
</evidence>
<evidence type="ECO:0000313" key="8">
    <source>
        <dbReference type="EMBL" id="KAL2629141.1"/>
    </source>
</evidence>
<dbReference type="PROSITE" id="PS50983">
    <property type="entry name" value="FE_B12_PBP"/>
    <property type="match status" value="1"/>
</dbReference>
<evidence type="ECO:0000313" key="9">
    <source>
        <dbReference type="Proteomes" id="UP001605036"/>
    </source>
</evidence>
<keyword evidence="4" id="KW-0067">ATP-binding</keyword>
<sequence>MKTILVAGTNSGVGKTSIALGLMAAFARRGLRVQPFKVGPDFLDPIYHKAATGRESYNLDGWMLSREVNLACFMRCIPFTDIAIVEGVMGLYDGRDGKSDSGSTAEMAKLLDTPVLLVLDCWALARSAAAVIRGYTSFDPDIKFAGVLFNKVGGTSHTAWLTEAISATEPGIRVLGGVPKSAGIELPGRHLGVHLPTGDELEMPVNYIHKLAELIEIHVDLDAILKQSTSFELTHADLVPSSSTMDLILNPPVEHLRPVRIGVARDDAFCFYYHENLLLLQSAGAELVEFSPLRDTLPPRLDGIYFGGGYPELYLEELSSNTRLLYGIRAFANAGGVIFGEGGGLMYLAQGIEDEDQQKWSMCGVFPFWTRMQHVMHMGYVTVTPQENCVLFPASVGEIRGQIYHFCEMFYANSSAINLCAKGFITKAEYQKPGEDFEGFMYGNTMVSFVHLHFGSNPSAAQSLVERCRMDTTKAAAVAAASASAVAAAGPVAAAAAGAAAASAVAEAMGESKSLVPYQSVSDYSALTLRRTGSFDLGSRRKSHEGRRINGRLVRSESEIWVGQLDQKNGSYSKVGGEIIRSNVEYSPVASKAGFASTKGKGHGAREDIEVVNSKEHRQHGDIVDSNSNEAAATVRRKNLPPLTSNRRASGWLMNGEVPKHLERVPSGSRFSSSSPSSRALPERIVSLSPSATEILIELGAGRRVIGVTEACVRPNGIMNEQYIVCRSKLDPGSRFQTHIEIQKSAGTLGKGMSMRLDVSWLCKAKPDLIIIQDSSLHGDTCSSSIVGVLAQAGLESGKNTNIMILKPNTVADVLAGILDVGDRVGLYHEACLLGDWLRSRLRKAAASVARLHRPRVLVLHAVDPFVLGGHWVPEMVSLAGGLDALQRPGCNAESVIWRRIINYAPEVLIFALVSSSLEQTFSEVGKVSRFSGFWSLPAVEAGRVYICEHFFFSSPGPKLVDGVEILTSMVHPSAPLNQQVPGTVLKLRLTSGQTCSPDQISKHFQPY</sequence>